<evidence type="ECO:0000256" key="1">
    <source>
        <dbReference type="SAM" id="SignalP"/>
    </source>
</evidence>
<dbReference type="Pfam" id="PF13557">
    <property type="entry name" value="Phenol_MetA_deg"/>
    <property type="match status" value="1"/>
</dbReference>
<dbReference type="OrthoDB" id="8639774at2"/>
<dbReference type="STRING" id="1792290.MSP8886_00554"/>
<dbReference type="InterPro" id="IPR025737">
    <property type="entry name" value="FApF"/>
</dbReference>
<feature type="signal peptide" evidence="1">
    <location>
        <begin position="1"/>
        <end position="25"/>
    </location>
</feature>
<evidence type="ECO:0000313" key="3">
    <source>
        <dbReference type="Proteomes" id="UP000092544"/>
    </source>
</evidence>
<keyword evidence="3" id="KW-1185">Reference proteome</keyword>
<keyword evidence="1" id="KW-0732">Signal</keyword>
<gene>
    <name evidence="2" type="ORF">MSP8886_00554</name>
</gene>
<name>A0A1A8T5L3_9GAMM</name>
<proteinExistence type="predicted"/>
<reference evidence="2 3" key="1">
    <citation type="submission" date="2016-06" db="EMBL/GenBank/DDBJ databases">
        <authorList>
            <person name="Kjaerup R.B."/>
            <person name="Dalgaard T.S."/>
            <person name="Juul-Madsen H.R."/>
        </authorList>
    </citation>
    <scope>NUCLEOTIDE SEQUENCE [LARGE SCALE GENOMIC DNA]</scope>
    <source>
        <strain evidence="2 3">CECT 8886</strain>
    </source>
</reference>
<feature type="chain" id="PRO_5008378806" description="MetA-pathway of phenol degradation" evidence="1">
    <location>
        <begin position="26"/>
        <end position="305"/>
    </location>
</feature>
<dbReference type="AlphaFoldDB" id="A0A1A8T5L3"/>
<protein>
    <recommendedName>
        <fullName evidence="4">MetA-pathway of phenol degradation</fullName>
    </recommendedName>
</protein>
<dbReference type="EMBL" id="FLOB01000001">
    <property type="protein sequence ID" value="SBS26273.1"/>
    <property type="molecule type" value="Genomic_DNA"/>
</dbReference>
<sequence>MTHTKRLMIAASSILIASFAAQSQATEFGSPTTAAGVFDFGTGFMPPVTPIGNFSLRIAPYSADSTRNNSGKSTLPKFSLDVLSISLAFIKRTNYKILGGDFGYSAVLPYLDMNLDLTTPPGGKIHGSQQTLGDLQVAPIIIQWDIAPNFGINAQLQIQAPTGDFDKNAPINAGMNHWTYSPALGVTYITSNKIELSSSFQLDFNTKNKDTDYTSGIEYRHEFGIGKIMDAWTVGLGGYYYKQLTDDKGPNVPADGNRAQTIAVGPAIAYFKPGLPALWFHVYKEYHSRNRTQGTSIALRLAQSF</sequence>
<evidence type="ECO:0000313" key="2">
    <source>
        <dbReference type="EMBL" id="SBS26273.1"/>
    </source>
</evidence>
<organism evidence="2 3">
    <name type="scientific">Marinomonas spartinae</name>
    <dbReference type="NCBI Taxonomy" id="1792290"/>
    <lineage>
        <taxon>Bacteria</taxon>
        <taxon>Pseudomonadati</taxon>
        <taxon>Pseudomonadota</taxon>
        <taxon>Gammaproteobacteria</taxon>
        <taxon>Oceanospirillales</taxon>
        <taxon>Oceanospirillaceae</taxon>
        <taxon>Marinomonas</taxon>
    </lineage>
</organism>
<accession>A0A1A8T5L3</accession>
<dbReference type="RefSeq" id="WP_067012423.1">
    <property type="nucleotide sequence ID" value="NZ_FLOB01000001.1"/>
</dbReference>
<evidence type="ECO:0008006" key="4">
    <source>
        <dbReference type="Google" id="ProtNLM"/>
    </source>
</evidence>
<dbReference type="Proteomes" id="UP000092544">
    <property type="component" value="Unassembled WGS sequence"/>
</dbReference>